<dbReference type="EMBL" id="LT859958">
    <property type="protein sequence ID" value="SMX54121.1"/>
    <property type="molecule type" value="Genomic_DNA"/>
</dbReference>
<dbReference type="KEGG" id="abat:CFX1CAM_1056"/>
<protein>
    <submittedName>
        <fullName evidence="3">Putative phosphoribosyltransferase</fullName>
    </submittedName>
</protein>
<evidence type="ECO:0000259" key="2">
    <source>
        <dbReference type="Pfam" id="PF00156"/>
    </source>
</evidence>
<evidence type="ECO:0000313" key="3">
    <source>
        <dbReference type="EMBL" id="SMX54121.1"/>
    </source>
</evidence>
<keyword evidence="3" id="KW-0328">Glycosyltransferase</keyword>
<dbReference type="OrthoDB" id="9779910at2"/>
<dbReference type="PANTHER" id="PTHR47505">
    <property type="entry name" value="DNA UTILIZATION PROTEIN YHGH"/>
    <property type="match status" value="1"/>
</dbReference>
<dbReference type="InterPro" id="IPR000836">
    <property type="entry name" value="PRTase_dom"/>
</dbReference>
<dbReference type="InterPro" id="IPR051910">
    <property type="entry name" value="ComF/GntX_DNA_util-trans"/>
</dbReference>
<dbReference type="AlphaFoldDB" id="A0A1Y6K378"/>
<dbReference type="PANTHER" id="PTHR47505:SF1">
    <property type="entry name" value="DNA UTILIZATION PROTEIN YHGH"/>
    <property type="match status" value="1"/>
</dbReference>
<dbReference type="Proteomes" id="UP000195514">
    <property type="component" value="Chromosome I"/>
</dbReference>
<keyword evidence="4" id="KW-1185">Reference proteome</keyword>
<dbReference type="GO" id="GO:0016757">
    <property type="term" value="F:glycosyltransferase activity"/>
    <property type="evidence" value="ECO:0007669"/>
    <property type="project" value="UniProtKB-KW"/>
</dbReference>
<evidence type="ECO:0000256" key="1">
    <source>
        <dbReference type="ARBA" id="ARBA00008007"/>
    </source>
</evidence>
<dbReference type="Pfam" id="PF00156">
    <property type="entry name" value="Pribosyltran"/>
    <property type="match status" value="1"/>
</dbReference>
<dbReference type="Gene3D" id="3.40.50.2020">
    <property type="match status" value="1"/>
</dbReference>
<evidence type="ECO:0000313" key="4">
    <source>
        <dbReference type="Proteomes" id="UP000195514"/>
    </source>
</evidence>
<proteinExistence type="inferred from homology"/>
<accession>A0A1Y6K378</accession>
<organism evidence="3 4">
    <name type="scientific">Candidatus Brevifilum fermentans</name>
    <dbReference type="NCBI Taxonomy" id="1986204"/>
    <lineage>
        <taxon>Bacteria</taxon>
        <taxon>Bacillati</taxon>
        <taxon>Chloroflexota</taxon>
        <taxon>Anaerolineae</taxon>
        <taxon>Anaerolineales</taxon>
        <taxon>Anaerolineaceae</taxon>
        <taxon>Candidatus Brevifilum</taxon>
    </lineage>
</organism>
<keyword evidence="3" id="KW-0808">Transferase</keyword>
<reference evidence="4" key="1">
    <citation type="submission" date="2017-05" db="EMBL/GenBank/DDBJ databases">
        <authorList>
            <person name="Kirkegaard R."/>
            <person name="Mcilroy J S."/>
        </authorList>
    </citation>
    <scope>NUCLEOTIDE SEQUENCE [LARGE SCALE GENOMIC DNA]</scope>
</reference>
<gene>
    <name evidence="3" type="ORF">CFX1CAM_1056</name>
</gene>
<dbReference type="CDD" id="cd06223">
    <property type="entry name" value="PRTases_typeI"/>
    <property type="match status" value="1"/>
</dbReference>
<dbReference type="InterPro" id="IPR029057">
    <property type="entry name" value="PRTase-like"/>
</dbReference>
<sequence length="201" mass="21576">MPDGRTTCAACRNKPPTYTAVINLAVYEGVIRDCIHSLKYANNPGLGEFFSDWLDELVNDAGWSVDGVMPVPLGAQRLAERGYNQAASIAKPLALRLGVRYLPFGIERVRDTPSQVGLSGEARRQNVIGAFKANPDLVAGKRILIVDDVMTTGATLEACASALREAGSAEVYGLTLGRFGAHMTTANKSNRSSSIINQSNY</sequence>
<comment type="similarity">
    <text evidence="1">Belongs to the ComF/GntX family.</text>
</comment>
<feature type="domain" description="Phosphoribosyltransferase" evidence="2">
    <location>
        <begin position="86"/>
        <end position="171"/>
    </location>
</feature>
<name>A0A1Y6K378_9CHLR</name>
<dbReference type="SUPFAM" id="SSF53271">
    <property type="entry name" value="PRTase-like"/>
    <property type="match status" value="1"/>
</dbReference>